<evidence type="ECO:0008006" key="3">
    <source>
        <dbReference type="Google" id="ProtNLM"/>
    </source>
</evidence>
<proteinExistence type="predicted"/>
<dbReference type="KEGG" id="mic:Mic7113_4813"/>
<dbReference type="RefSeq" id="WP_015184617.1">
    <property type="nucleotide sequence ID" value="NC_019738.1"/>
</dbReference>
<protein>
    <recommendedName>
        <fullName evidence="3">Ribbon-helix-helix protein CopG domain-containing protein</fullName>
    </recommendedName>
</protein>
<evidence type="ECO:0000313" key="1">
    <source>
        <dbReference type="EMBL" id="AFZ20482.1"/>
    </source>
</evidence>
<name>K9WLR9_9CYAN</name>
<sequence length="77" mass="8377">MGKKGKKSRKGVGEMYDEAKVDTLLTLTPTARSNLDKQAKELEVSRSEVVERFARGLLNSPGAVVLSDEERAVLGKS</sequence>
<dbReference type="Proteomes" id="UP000010471">
    <property type="component" value="Chromosome"/>
</dbReference>
<dbReference type="EMBL" id="CP003630">
    <property type="protein sequence ID" value="AFZ20482.1"/>
    <property type="molecule type" value="Genomic_DNA"/>
</dbReference>
<keyword evidence="2" id="KW-1185">Reference proteome</keyword>
<dbReference type="HOGENOM" id="CLU_2634140_0_0_3"/>
<gene>
    <name evidence="1" type="ORF">Mic7113_4813</name>
</gene>
<reference evidence="1 2" key="1">
    <citation type="submission" date="2012-06" db="EMBL/GenBank/DDBJ databases">
        <title>Finished chromosome of genome of Microcoleus sp. PCC 7113.</title>
        <authorList>
            <consortium name="US DOE Joint Genome Institute"/>
            <person name="Gugger M."/>
            <person name="Coursin T."/>
            <person name="Rippka R."/>
            <person name="Tandeau De Marsac N."/>
            <person name="Huntemann M."/>
            <person name="Wei C.-L."/>
            <person name="Han J."/>
            <person name="Detter J.C."/>
            <person name="Han C."/>
            <person name="Tapia R."/>
            <person name="Chen A."/>
            <person name="Kyrpides N."/>
            <person name="Mavromatis K."/>
            <person name="Markowitz V."/>
            <person name="Szeto E."/>
            <person name="Ivanova N."/>
            <person name="Pagani I."/>
            <person name="Pati A."/>
            <person name="Goodwin L."/>
            <person name="Nordberg H.P."/>
            <person name="Cantor M.N."/>
            <person name="Hua S.X."/>
            <person name="Woyke T."/>
            <person name="Kerfeld C.A."/>
        </authorList>
    </citation>
    <scope>NUCLEOTIDE SEQUENCE [LARGE SCALE GENOMIC DNA]</scope>
    <source>
        <strain evidence="1 2">PCC 7113</strain>
    </source>
</reference>
<organism evidence="1 2">
    <name type="scientific">Allocoleopsis franciscana PCC 7113</name>
    <dbReference type="NCBI Taxonomy" id="1173027"/>
    <lineage>
        <taxon>Bacteria</taxon>
        <taxon>Bacillati</taxon>
        <taxon>Cyanobacteriota</taxon>
        <taxon>Cyanophyceae</taxon>
        <taxon>Coleofasciculales</taxon>
        <taxon>Coleofasciculaceae</taxon>
        <taxon>Allocoleopsis</taxon>
        <taxon>Allocoleopsis franciscana</taxon>
    </lineage>
</organism>
<accession>K9WLR9</accession>
<dbReference type="eggNOG" id="ENOG5033HIP">
    <property type="taxonomic scope" value="Bacteria"/>
</dbReference>
<dbReference type="AlphaFoldDB" id="K9WLR9"/>
<evidence type="ECO:0000313" key="2">
    <source>
        <dbReference type="Proteomes" id="UP000010471"/>
    </source>
</evidence>